<feature type="region of interest" description="Disordered" evidence="2">
    <location>
        <begin position="233"/>
        <end position="285"/>
    </location>
</feature>
<dbReference type="Gene3D" id="4.10.60.10">
    <property type="entry name" value="Zinc finger, CCHC-type"/>
    <property type="match status" value="1"/>
</dbReference>
<dbReference type="OMA" id="DCWELRN"/>
<dbReference type="Pfam" id="PF00098">
    <property type="entry name" value="zf-CCHC"/>
    <property type="match status" value="1"/>
</dbReference>
<sequence>MAESVKQAVSIVPLKGGSNYATWKVQCAMTLKKEGVWNIVDGTEAGPTRTAGEKERERYAARKDKALATIVLSVDPSLLYLVGADPDDPVIVWNKLKEQFQKKSWVNRLNLRRKLHSLKLNDSESVQEHIKTMMETFHELSVVGDAVEDDDKVVFLLASLPHSYTTLVTALEASATVPEMDVVIEKLLHEERKHKERDESQSDGAYTAKNRSRSRGPKCYNCQKLGHIQRNCPERSRSSFESRSSSFEHSKSRSSEQSFKLDKKWKSKRSGQHAHSTKTRVKESDSDDSVGLVTCQVLSAATDSDEAGSWIVDSGATCHLCNDR</sequence>
<name>A0A1X7SHM3_AMPQE</name>
<dbReference type="PROSITE" id="PS50158">
    <property type="entry name" value="ZF_CCHC"/>
    <property type="match status" value="1"/>
</dbReference>
<dbReference type="SMART" id="SM00343">
    <property type="entry name" value="ZnF_C2HC"/>
    <property type="match status" value="1"/>
</dbReference>
<feature type="domain" description="CCHC-type" evidence="3">
    <location>
        <begin position="218"/>
        <end position="234"/>
    </location>
</feature>
<keyword evidence="1" id="KW-0862">Zinc</keyword>
<dbReference type="EnsemblMetazoa" id="Aqu2.1.01607_001">
    <property type="protein sequence ID" value="Aqu2.1.01607_001"/>
    <property type="gene ID" value="Aqu2.1.01607"/>
</dbReference>
<feature type="compositionally biased region" description="Basic residues" evidence="2">
    <location>
        <begin position="265"/>
        <end position="279"/>
    </location>
</feature>
<organism evidence="4">
    <name type="scientific">Amphimedon queenslandica</name>
    <name type="common">Sponge</name>
    <dbReference type="NCBI Taxonomy" id="400682"/>
    <lineage>
        <taxon>Eukaryota</taxon>
        <taxon>Metazoa</taxon>
        <taxon>Porifera</taxon>
        <taxon>Demospongiae</taxon>
        <taxon>Heteroscleromorpha</taxon>
        <taxon>Haplosclerida</taxon>
        <taxon>Niphatidae</taxon>
        <taxon>Amphimedon</taxon>
    </lineage>
</organism>
<dbReference type="OrthoDB" id="7478066at2759"/>
<dbReference type="PANTHER" id="PTHR47481">
    <property type="match status" value="1"/>
</dbReference>
<dbReference type="PANTHER" id="PTHR47481:SF22">
    <property type="entry name" value="RETROTRANSPOSON GAG DOMAIN-CONTAINING PROTEIN"/>
    <property type="match status" value="1"/>
</dbReference>
<feature type="compositionally biased region" description="Basic and acidic residues" evidence="2">
    <location>
        <begin position="233"/>
        <end position="264"/>
    </location>
</feature>
<dbReference type="InParanoid" id="A0A1X7SHM3"/>
<evidence type="ECO:0000313" key="4">
    <source>
        <dbReference type="EnsemblMetazoa" id="Aqu2.1.01607_001"/>
    </source>
</evidence>
<proteinExistence type="predicted"/>
<dbReference type="SUPFAM" id="SSF57756">
    <property type="entry name" value="Retrovirus zinc finger-like domains"/>
    <property type="match status" value="1"/>
</dbReference>
<reference evidence="4" key="1">
    <citation type="submission" date="2017-05" db="UniProtKB">
        <authorList>
            <consortium name="EnsemblMetazoa"/>
        </authorList>
    </citation>
    <scope>IDENTIFICATION</scope>
</reference>
<keyword evidence="1" id="KW-0863">Zinc-finger</keyword>
<evidence type="ECO:0000256" key="2">
    <source>
        <dbReference type="SAM" id="MobiDB-lite"/>
    </source>
</evidence>
<accession>A0A1X7SHM3</accession>
<keyword evidence="1" id="KW-0479">Metal-binding</keyword>
<evidence type="ECO:0000256" key="1">
    <source>
        <dbReference type="PROSITE-ProRule" id="PRU00047"/>
    </source>
</evidence>
<dbReference type="InterPro" id="IPR036875">
    <property type="entry name" value="Znf_CCHC_sf"/>
</dbReference>
<dbReference type="AlphaFoldDB" id="A0A1X7SHM3"/>
<evidence type="ECO:0000259" key="3">
    <source>
        <dbReference type="PROSITE" id="PS50158"/>
    </source>
</evidence>
<dbReference type="InterPro" id="IPR001878">
    <property type="entry name" value="Znf_CCHC"/>
</dbReference>
<dbReference type="eggNOG" id="KOG0017">
    <property type="taxonomic scope" value="Eukaryota"/>
</dbReference>
<dbReference type="Pfam" id="PF14223">
    <property type="entry name" value="Retrotran_gag_2"/>
    <property type="match status" value="1"/>
</dbReference>
<dbReference type="GO" id="GO:0003676">
    <property type="term" value="F:nucleic acid binding"/>
    <property type="evidence" value="ECO:0007669"/>
    <property type="project" value="InterPro"/>
</dbReference>
<feature type="region of interest" description="Disordered" evidence="2">
    <location>
        <begin position="192"/>
        <end position="215"/>
    </location>
</feature>
<protein>
    <recommendedName>
        <fullName evidence="3">CCHC-type domain-containing protein</fullName>
    </recommendedName>
</protein>
<dbReference type="GO" id="GO:0008270">
    <property type="term" value="F:zinc ion binding"/>
    <property type="evidence" value="ECO:0007669"/>
    <property type="project" value="UniProtKB-KW"/>
</dbReference>